<organism evidence="1">
    <name type="scientific">Pithovirus LCPAC202</name>
    <dbReference type="NCBI Taxonomy" id="2506592"/>
    <lineage>
        <taxon>Viruses</taxon>
        <taxon>Pithoviruses</taxon>
    </lineage>
</organism>
<evidence type="ECO:0000313" key="1">
    <source>
        <dbReference type="EMBL" id="QBK91364.1"/>
    </source>
</evidence>
<accession>A0A481Z635</accession>
<reference evidence="1" key="1">
    <citation type="journal article" date="2019" name="MBio">
        <title>Virus Genomes from Deep Sea Sediments Expand the Ocean Megavirome and Support Independent Origins of Viral Gigantism.</title>
        <authorList>
            <person name="Backstrom D."/>
            <person name="Yutin N."/>
            <person name="Jorgensen S.L."/>
            <person name="Dharamshi J."/>
            <person name="Homa F."/>
            <person name="Zaremba-Niedwiedzka K."/>
            <person name="Spang A."/>
            <person name="Wolf Y.I."/>
            <person name="Koonin E.V."/>
            <person name="Ettema T.J."/>
        </authorList>
    </citation>
    <scope>NUCLEOTIDE SEQUENCE</scope>
</reference>
<dbReference type="EMBL" id="MK500532">
    <property type="protein sequence ID" value="QBK91364.1"/>
    <property type="molecule type" value="Genomic_DNA"/>
</dbReference>
<gene>
    <name evidence="1" type="ORF">LCPAC202_03380</name>
</gene>
<protein>
    <submittedName>
        <fullName evidence="1">Uncharacterized protein</fullName>
    </submittedName>
</protein>
<sequence>MKPSQVLIKIYANLLPDGWENSHYWSGPKVFEERLVSPDQAEALKDEWIRLSKFFKKDDLCEKCWEKVAPNLCKGCKKYNHICCLCLESINACSECDSRQYEIGDEMTVLSDVDDNVCDFICSSVFFNAMKLEVIVDTKIIEAFKIVHPKGYVRSYPIFDAIMPRNNTLPF</sequence>
<proteinExistence type="predicted"/>
<name>A0A481Z635_9VIRU</name>